<keyword evidence="4 7" id="KW-0964">Secreted</keyword>
<dbReference type="KEGG" id="emc:129330397"/>
<dbReference type="InterPro" id="IPR020443">
    <property type="entry name" value="IL-10/19/20/24/26"/>
</dbReference>
<dbReference type="RefSeq" id="XP_054836400.1">
    <property type="nucleotide sequence ID" value="XM_054980425.1"/>
</dbReference>
<feature type="disulfide bond" evidence="6">
    <location>
        <begin position="62"/>
        <end position="115"/>
    </location>
</feature>
<dbReference type="Gene3D" id="1.20.1250.10">
    <property type="match status" value="1"/>
</dbReference>
<reference evidence="9" key="1">
    <citation type="submission" date="2025-08" db="UniProtKB">
        <authorList>
            <consortium name="RefSeq"/>
        </authorList>
    </citation>
    <scope>IDENTIFICATION</scope>
    <source>
        <tissue evidence="9">Blood</tissue>
    </source>
</reference>
<evidence type="ECO:0000256" key="4">
    <source>
        <dbReference type="ARBA" id="ARBA00022525"/>
    </source>
</evidence>
<organism evidence="8 9">
    <name type="scientific">Eublepharis macularius</name>
    <name type="common">Leopard gecko</name>
    <name type="synonym">Cyrtodactylus macularius</name>
    <dbReference type="NCBI Taxonomy" id="481883"/>
    <lineage>
        <taxon>Eukaryota</taxon>
        <taxon>Metazoa</taxon>
        <taxon>Chordata</taxon>
        <taxon>Craniata</taxon>
        <taxon>Vertebrata</taxon>
        <taxon>Euteleostomi</taxon>
        <taxon>Lepidosauria</taxon>
        <taxon>Squamata</taxon>
        <taxon>Bifurcata</taxon>
        <taxon>Gekkota</taxon>
        <taxon>Eublepharidae</taxon>
        <taxon>Eublepharinae</taxon>
        <taxon>Eublepharis</taxon>
    </lineage>
</organism>
<keyword evidence="8" id="KW-1185">Reference proteome</keyword>
<evidence type="ECO:0000256" key="2">
    <source>
        <dbReference type="ARBA" id="ARBA00008813"/>
    </source>
</evidence>
<evidence type="ECO:0000256" key="1">
    <source>
        <dbReference type="ARBA" id="ARBA00004613"/>
    </source>
</evidence>
<dbReference type="InterPro" id="IPR009079">
    <property type="entry name" value="4_helix_cytokine-like_core"/>
</dbReference>
<evidence type="ECO:0000256" key="7">
    <source>
        <dbReference type="RuleBase" id="RU368043"/>
    </source>
</evidence>
<feature type="disulfide bond" evidence="6">
    <location>
        <begin position="61"/>
        <end position="113"/>
    </location>
</feature>
<comment type="function">
    <text evidence="7">Immune regulatory cytokine.</text>
</comment>
<keyword evidence="3 7" id="KW-0202">Cytokine</keyword>
<keyword evidence="6" id="KW-1015">Disulfide bond</keyword>
<evidence type="ECO:0000256" key="6">
    <source>
        <dbReference type="PIRSR" id="PIRSR620443-51"/>
    </source>
</evidence>
<evidence type="ECO:0000313" key="8">
    <source>
        <dbReference type="Proteomes" id="UP001190640"/>
    </source>
</evidence>
<proteinExistence type="inferred from homology"/>
<dbReference type="Proteomes" id="UP001190640">
    <property type="component" value="Chromosome 5"/>
</dbReference>
<evidence type="ECO:0000256" key="3">
    <source>
        <dbReference type="ARBA" id="ARBA00022514"/>
    </source>
</evidence>
<dbReference type="PRINTS" id="PR01937">
    <property type="entry name" value="INTRLEUKIN24"/>
</dbReference>
<dbReference type="Pfam" id="PF00726">
    <property type="entry name" value="IL10"/>
    <property type="match status" value="1"/>
</dbReference>
<dbReference type="InterPro" id="IPR020444">
    <property type="entry name" value="IL-24"/>
</dbReference>
<comment type="similarity">
    <text evidence="2 7">Belongs to the IL-10 family.</text>
</comment>
<sequence>MPISSLKRLHFGHCVVSVDMYEIRKGFGEIKEMTQAQDQYTSIRLLHRSYSLPDTKTEDRCCFFHYLLEFYLANVFNQCQIYSNFHQRRVSRIANNFLTVKKELNLCDTVTTCPCGKEAIHRYEQILSRFERMDSHSAALKALGELDILLEWIDKTE</sequence>
<gene>
    <name evidence="9" type="primary">IL20</name>
</gene>
<accession>A0AA97JEU5</accession>
<evidence type="ECO:0000313" key="9">
    <source>
        <dbReference type="RefSeq" id="XP_054836400.1"/>
    </source>
</evidence>
<dbReference type="SUPFAM" id="SSF47266">
    <property type="entry name" value="4-helical cytokines"/>
    <property type="match status" value="1"/>
</dbReference>
<dbReference type="AlphaFoldDB" id="A0AA97JEU5"/>
<dbReference type="CTD" id="50604"/>
<evidence type="ECO:0000256" key="5">
    <source>
        <dbReference type="ARBA" id="ARBA00022729"/>
    </source>
</evidence>
<protein>
    <recommendedName>
        <fullName evidence="7">Interleukin family protein</fullName>
    </recommendedName>
</protein>
<dbReference type="PANTHER" id="PTHR48482:SF2">
    <property type="entry name" value="INTERLEUKIN-20"/>
    <property type="match status" value="1"/>
</dbReference>
<dbReference type="GO" id="GO:0005125">
    <property type="term" value="F:cytokine activity"/>
    <property type="evidence" value="ECO:0007669"/>
    <property type="project" value="UniProtKB-UniRule"/>
</dbReference>
<dbReference type="PANTHER" id="PTHR48482">
    <property type="entry name" value="INTERLEUKIN-19-RELATED"/>
    <property type="match status" value="1"/>
</dbReference>
<feature type="disulfide bond" evidence="6">
    <location>
        <begin position="14"/>
        <end position="107"/>
    </location>
</feature>
<dbReference type="GeneID" id="129330397"/>
<dbReference type="GO" id="GO:0005615">
    <property type="term" value="C:extracellular space"/>
    <property type="evidence" value="ECO:0007669"/>
    <property type="project" value="UniProtKB-UniRule"/>
</dbReference>
<comment type="subcellular location">
    <subcellularLocation>
        <location evidence="1 7">Secreted</location>
    </subcellularLocation>
</comment>
<dbReference type="SMART" id="SM00188">
    <property type="entry name" value="IL10"/>
    <property type="match status" value="1"/>
</dbReference>
<keyword evidence="5" id="KW-0732">Signal</keyword>
<name>A0AA97JEU5_EUBMA</name>